<evidence type="ECO:0000313" key="1">
    <source>
        <dbReference type="EMBL" id="GAG49643.1"/>
    </source>
</evidence>
<feature type="non-terminal residue" evidence="1">
    <location>
        <position position="234"/>
    </location>
</feature>
<dbReference type="EMBL" id="BARS01051891">
    <property type="protein sequence ID" value="GAG49643.1"/>
    <property type="molecule type" value="Genomic_DNA"/>
</dbReference>
<comment type="caution">
    <text evidence="1">The sequence shown here is derived from an EMBL/GenBank/DDBJ whole genome shotgun (WGS) entry which is preliminary data.</text>
</comment>
<organism evidence="1">
    <name type="scientific">marine sediment metagenome</name>
    <dbReference type="NCBI Taxonomy" id="412755"/>
    <lineage>
        <taxon>unclassified sequences</taxon>
        <taxon>metagenomes</taxon>
        <taxon>ecological metagenomes</taxon>
    </lineage>
</organism>
<sequence>FTAALDATVDALNDGTGLVAPVGVVATTAGGGSATITLAGDNNDLRIDAVMPDPILDDIDVVFVHNPGIGDAAVVTFSGVTLSIEFDPLATTAGTVIAEIDAQGTFIGTLDFTADPTNDGTGLISPLGTVATTLGVASASIAPTGLNTDFTITSAVPGPGLDNIDVALVNNTATGDQAIVTFDAVVGILIVDVDPTATTANTVVAEIDAEGTFTAALDTTADPTNDGSGLIADV</sequence>
<protein>
    <submittedName>
        <fullName evidence="1">Uncharacterized protein</fullName>
    </submittedName>
</protein>
<reference evidence="1" key="1">
    <citation type="journal article" date="2014" name="Front. Microbiol.">
        <title>High frequency of phylogenetically diverse reductive dehalogenase-homologous genes in deep subseafloor sedimentary metagenomes.</title>
        <authorList>
            <person name="Kawai M."/>
            <person name="Futagami T."/>
            <person name="Toyoda A."/>
            <person name="Takaki Y."/>
            <person name="Nishi S."/>
            <person name="Hori S."/>
            <person name="Arai W."/>
            <person name="Tsubouchi T."/>
            <person name="Morono Y."/>
            <person name="Uchiyama I."/>
            <person name="Ito T."/>
            <person name="Fujiyama A."/>
            <person name="Inagaki F."/>
            <person name="Takami H."/>
        </authorList>
    </citation>
    <scope>NUCLEOTIDE SEQUENCE</scope>
    <source>
        <strain evidence="1">Expedition CK06-06</strain>
    </source>
</reference>
<feature type="non-terminal residue" evidence="1">
    <location>
        <position position="1"/>
    </location>
</feature>
<dbReference type="AlphaFoldDB" id="X0YMB8"/>
<gene>
    <name evidence="1" type="ORF">S01H1_77224</name>
</gene>
<name>X0YMB8_9ZZZZ</name>
<accession>X0YMB8</accession>
<proteinExistence type="predicted"/>